<dbReference type="InterPro" id="IPR006099">
    <property type="entry name" value="MeMalonylCoA_mutase_a/b_cat"/>
</dbReference>
<feature type="domain" description="Methylmalonyl-CoA mutase alpha/beta chain catalytic" evidence="1">
    <location>
        <begin position="1"/>
        <end position="60"/>
    </location>
</feature>
<feature type="non-terminal residue" evidence="2">
    <location>
        <position position="60"/>
    </location>
</feature>
<dbReference type="PANTHER" id="PTHR48101:SF1">
    <property type="entry name" value="METHYLMALONYL-COA MUTASE, LARGE SUBUNIT"/>
    <property type="match status" value="1"/>
</dbReference>
<dbReference type="GO" id="GO:0031419">
    <property type="term" value="F:cobalamin binding"/>
    <property type="evidence" value="ECO:0007669"/>
    <property type="project" value="InterPro"/>
</dbReference>
<dbReference type="GO" id="GO:0016866">
    <property type="term" value="F:intramolecular transferase activity"/>
    <property type="evidence" value="ECO:0007669"/>
    <property type="project" value="InterPro"/>
</dbReference>
<reference evidence="2" key="1">
    <citation type="journal article" date="2014" name="Front. Microbiol.">
        <title>High frequency of phylogenetically diverse reductive dehalogenase-homologous genes in deep subseafloor sedimentary metagenomes.</title>
        <authorList>
            <person name="Kawai M."/>
            <person name="Futagami T."/>
            <person name="Toyoda A."/>
            <person name="Takaki Y."/>
            <person name="Nishi S."/>
            <person name="Hori S."/>
            <person name="Arai W."/>
            <person name="Tsubouchi T."/>
            <person name="Morono Y."/>
            <person name="Uchiyama I."/>
            <person name="Ito T."/>
            <person name="Fujiyama A."/>
            <person name="Inagaki F."/>
            <person name="Takami H."/>
        </authorList>
    </citation>
    <scope>NUCLEOTIDE SEQUENCE</scope>
    <source>
        <strain evidence="2">Expedition CK06-06</strain>
    </source>
</reference>
<sequence>DGIAYVEEVLSRGVNIDEFAPRLSFFFTTHNNFFEEIAKLRAVRKLWAKIMKDRFHAKDP</sequence>
<proteinExistence type="predicted"/>
<dbReference type="Gene3D" id="3.20.20.240">
    <property type="entry name" value="Methylmalonyl-CoA mutase"/>
    <property type="match status" value="1"/>
</dbReference>
<dbReference type="PANTHER" id="PTHR48101">
    <property type="entry name" value="METHYLMALONYL-COA MUTASE, MITOCHONDRIAL-RELATED"/>
    <property type="match status" value="1"/>
</dbReference>
<dbReference type="SUPFAM" id="SSF51703">
    <property type="entry name" value="Cobalamin (vitamin B12)-dependent enzymes"/>
    <property type="match status" value="1"/>
</dbReference>
<gene>
    <name evidence="2" type="ORF">S12H4_62963</name>
</gene>
<feature type="non-terminal residue" evidence="2">
    <location>
        <position position="1"/>
    </location>
</feature>
<accession>X1VWF0</accession>
<dbReference type="InterPro" id="IPR016176">
    <property type="entry name" value="Cbl-dep_enz_cat"/>
</dbReference>
<organism evidence="2">
    <name type="scientific">marine sediment metagenome</name>
    <dbReference type="NCBI Taxonomy" id="412755"/>
    <lineage>
        <taxon>unclassified sequences</taxon>
        <taxon>metagenomes</taxon>
        <taxon>ecological metagenomes</taxon>
    </lineage>
</organism>
<evidence type="ECO:0000313" key="2">
    <source>
        <dbReference type="EMBL" id="GAJ22821.1"/>
    </source>
</evidence>
<dbReference type="AlphaFoldDB" id="X1VWF0"/>
<evidence type="ECO:0000259" key="1">
    <source>
        <dbReference type="Pfam" id="PF01642"/>
    </source>
</evidence>
<dbReference type="EMBL" id="BARW01042518">
    <property type="protein sequence ID" value="GAJ22821.1"/>
    <property type="molecule type" value="Genomic_DNA"/>
</dbReference>
<dbReference type="Pfam" id="PF01642">
    <property type="entry name" value="MM_CoA_mutase"/>
    <property type="match status" value="1"/>
</dbReference>
<name>X1VWF0_9ZZZZ</name>
<comment type="caution">
    <text evidence="2">The sequence shown here is derived from an EMBL/GenBank/DDBJ whole genome shotgun (WGS) entry which is preliminary data.</text>
</comment>
<protein>
    <recommendedName>
        <fullName evidence="1">Methylmalonyl-CoA mutase alpha/beta chain catalytic domain-containing protein</fullName>
    </recommendedName>
</protein>